<evidence type="ECO:0000313" key="3">
    <source>
        <dbReference type="EMBL" id="EGS23042.1"/>
    </source>
</evidence>
<dbReference type="OrthoDB" id="2414723at2759"/>
<dbReference type="EMBL" id="GL988039">
    <property type="protein sequence ID" value="EGS23042.1"/>
    <property type="molecule type" value="Genomic_DNA"/>
</dbReference>
<proteinExistence type="predicted"/>
<dbReference type="RefSeq" id="XP_006692034.1">
    <property type="nucleotide sequence ID" value="XM_006691971.1"/>
</dbReference>
<feature type="region of interest" description="Disordered" evidence="1">
    <location>
        <begin position="1"/>
        <end position="21"/>
    </location>
</feature>
<dbReference type="GO" id="GO:0051260">
    <property type="term" value="P:protein homooligomerization"/>
    <property type="evidence" value="ECO:0007669"/>
    <property type="project" value="InterPro"/>
</dbReference>
<feature type="compositionally biased region" description="Basic and acidic residues" evidence="1">
    <location>
        <begin position="7"/>
        <end position="21"/>
    </location>
</feature>
<evidence type="ECO:0000259" key="2">
    <source>
        <dbReference type="Pfam" id="PF02214"/>
    </source>
</evidence>
<dbReference type="AlphaFoldDB" id="G0S1Y2"/>
<feature type="domain" description="Potassium channel tetramerisation-type BTB" evidence="2">
    <location>
        <begin position="43"/>
        <end position="136"/>
    </location>
</feature>
<dbReference type="PANTHER" id="PTHR31758">
    <property type="entry name" value="BTB/POZ DOMAIN-CONTAINING PROTEIN YLR108C"/>
    <property type="match status" value="1"/>
</dbReference>
<dbReference type="OMA" id="PHEKVFP"/>
<name>G0S1Y2_CHATD</name>
<dbReference type="SUPFAM" id="SSF54695">
    <property type="entry name" value="POZ domain"/>
    <property type="match status" value="1"/>
</dbReference>
<dbReference type="Proteomes" id="UP000008066">
    <property type="component" value="Unassembled WGS sequence"/>
</dbReference>
<dbReference type="InterPro" id="IPR003131">
    <property type="entry name" value="T1-type_BTB"/>
</dbReference>
<organism evidence="4">
    <name type="scientific">Chaetomium thermophilum (strain DSM 1495 / CBS 144.50 / IMI 039719)</name>
    <name type="common">Thermochaetoides thermophila</name>
    <dbReference type="NCBI Taxonomy" id="759272"/>
    <lineage>
        <taxon>Eukaryota</taxon>
        <taxon>Fungi</taxon>
        <taxon>Dikarya</taxon>
        <taxon>Ascomycota</taxon>
        <taxon>Pezizomycotina</taxon>
        <taxon>Sordariomycetes</taxon>
        <taxon>Sordariomycetidae</taxon>
        <taxon>Sordariales</taxon>
        <taxon>Chaetomiaceae</taxon>
        <taxon>Thermochaetoides</taxon>
    </lineage>
</organism>
<dbReference type="eggNOG" id="ENOG502QRM9">
    <property type="taxonomic scope" value="Eukaryota"/>
</dbReference>
<keyword evidence="4" id="KW-1185">Reference proteome</keyword>
<feature type="region of interest" description="Disordered" evidence="1">
    <location>
        <begin position="435"/>
        <end position="457"/>
    </location>
</feature>
<evidence type="ECO:0000313" key="4">
    <source>
        <dbReference type="Proteomes" id="UP000008066"/>
    </source>
</evidence>
<dbReference type="GeneID" id="18255564"/>
<dbReference type="Pfam" id="PF02214">
    <property type="entry name" value="BTB_2"/>
    <property type="match status" value="1"/>
</dbReference>
<reference evidence="3 4" key="1">
    <citation type="journal article" date="2011" name="Cell">
        <title>Insight into structure and assembly of the nuclear pore complex by utilizing the genome of a eukaryotic thermophile.</title>
        <authorList>
            <person name="Amlacher S."/>
            <person name="Sarges P."/>
            <person name="Flemming D."/>
            <person name="van Noort V."/>
            <person name="Kunze R."/>
            <person name="Devos D.P."/>
            <person name="Arumugam M."/>
            <person name="Bork P."/>
            <person name="Hurt E."/>
        </authorList>
    </citation>
    <scope>NUCLEOTIDE SEQUENCE [LARGE SCALE GENOMIC DNA]</scope>
    <source>
        <strain evidence="4">DSM 1495 / CBS 144.50 / IMI 039719</strain>
    </source>
</reference>
<evidence type="ECO:0000256" key="1">
    <source>
        <dbReference type="SAM" id="MobiDB-lite"/>
    </source>
</evidence>
<dbReference type="InterPro" id="IPR011333">
    <property type="entry name" value="SKP1/BTB/POZ_sf"/>
</dbReference>
<dbReference type="PANTHER" id="PTHR31758:SF2">
    <property type="entry name" value="BTB_POZ DOMAIN-CONTAINING PROTEIN YLR108C"/>
    <property type="match status" value="1"/>
</dbReference>
<dbReference type="STRING" id="759272.G0S1Y2"/>
<sequence>MANPTSTDHHPQGLDDQSTEHHSVEAMITRIPKILPHERVFPIQIGSELFKLSGASISSDAPSYFSQYFQCQIKEAEEKGEDLNIAIKTLYIDRDPVTFRDIALHLQGYHVRPRDSTHFVRLFADAQFYSLPKLISQLYEEPIFTTIGDREFQIPRELFSEHGNSPNFFSLGFAAFFSRPDDLFPGLDREGLLRPPSILPPSVPGRSAETFAEILHLLRGYPVEIRSEAHRAALLSDCRYFNFKALEQRLIPHEISYNLARHRNEIVLRLRDILKSGIGIAREPTPTDPAAAWVSYRRPYVDKDDYELVLEIGGESTRLVQFTYGSVQDAGINGTESASKFYPAASQKVLFARAEFVGETKARVAKLFEVLATKLGLNVTTQPLGLLMNQGGASSTPPTPGNTPISDDLVKVVIGPEAGVTLDGREWVIPFEEGEDEDEVEDDEVDTLFGGEGPRKRRKVEEGSGWPLALPSPMAGFVGETHGGWRGAQEWLVKTGQWRLRIQGVRNGKAPVECCLMAVKLDAFSSERERNVKRKFLGS</sequence>
<gene>
    <name evidence="3" type="ORF">CTHT_0015260</name>
</gene>
<feature type="compositionally biased region" description="Acidic residues" evidence="1">
    <location>
        <begin position="435"/>
        <end position="446"/>
    </location>
</feature>
<dbReference type="KEGG" id="cthr:CTHT_0015260"/>
<dbReference type="Gene3D" id="3.30.710.10">
    <property type="entry name" value="Potassium Channel Kv1.1, Chain A"/>
    <property type="match status" value="1"/>
</dbReference>
<dbReference type="HOGENOM" id="CLU_017395_0_1_1"/>
<accession>G0S1Y2</accession>
<protein>
    <recommendedName>
        <fullName evidence="2">Potassium channel tetramerisation-type BTB domain-containing protein</fullName>
    </recommendedName>
</protein>